<organism evidence="2 3">
    <name type="scientific">Prauserella isguenensis</name>
    <dbReference type="NCBI Taxonomy" id="1470180"/>
    <lineage>
        <taxon>Bacteria</taxon>
        <taxon>Bacillati</taxon>
        <taxon>Actinomycetota</taxon>
        <taxon>Actinomycetes</taxon>
        <taxon>Pseudonocardiales</taxon>
        <taxon>Pseudonocardiaceae</taxon>
        <taxon>Prauserella</taxon>
    </lineage>
</organism>
<dbReference type="Proteomes" id="UP000550714">
    <property type="component" value="Unassembled WGS sequence"/>
</dbReference>
<feature type="region of interest" description="Disordered" evidence="1">
    <location>
        <begin position="1"/>
        <end position="24"/>
    </location>
</feature>
<evidence type="ECO:0000313" key="2">
    <source>
        <dbReference type="EMBL" id="MBB3050585.1"/>
    </source>
</evidence>
<gene>
    <name evidence="2" type="ORF">FHS23_001580</name>
</gene>
<protein>
    <submittedName>
        <fullName evidence="2">Uncharacterized protein</fullName>
    </submittedName>
</protein>
<comment type="caution">
    <text evidence="2">The sequence shown here is derived from an EMBL/GenBank/DDBJ whole genome shotgun (WGS) entry which is preliminary data.</text>
</comment>
<evidence type="ECO:0000256" key="1">
    <source>
        <dbReference type="SAM" id="MobiDB-lite"/>
    </source>
</evidence>
<accession>A0A839RZ96</accession>
<name>A0A839RZ96_9PSEU</name>
<dbReference type="RefSeq" id="WP_183650089.1">
    <property type="nucleotide sequence ID" value="NZ_JACHWU010000001.1"/>
</dbReference>
<sequence length="59" mass="6262">MTRLDAVRRASNLARSSGLPPPSNSNIVVAAAAATSNRPPAQRPIVRGRNALLRWVDTA</sequence>
<evidence type="ECO:0000313" key="3">
    <source>
        <dbReference type="Proteomes" id="UP000550714"/>
    </source>
</evidence>
<proteinExistence type="predicted"/>
<dbReference type="EMBL" id="JACHWU010000001">
    <property type="protein sequence ID" value="MBB3050585.1"/>
    <property type="molecule type" value="Genomic_DNA"/>
</dbReference>
<keyword evidence="3" id="KW-1185">Reference proteome</keyword>
<reference evidence="2 3" key="1">
    <citation type="submission" date="2020-08" db="EMBL/GenBank/DDBJ databases">
        <title>Genomic Encyclopedia of Type Strains, Phase III (KMG-III): the genomes of soil and plant-associated and newly described type strains.</title>
        <authorList>
            <person name="Whitman W."/>
        </authorList>
    </citation>
    <scope>NUCLEOTIDE SEQUENCE [LARGE SCALE GENOMIC DNA]</scope>
    <source>
        <strain evidence="2 3">CECT 8577</strain>
    </source>
</reference>
<dbReference type="AlphaFoldDB" id="A0A839RZ96"/>